<comment type="cofactor">
    <cofactor evidence="1">
        <name>Mg(2+)</name>
        <dbReference type="ChEBI" id="CHEBI:18420"/>
    </cofactor>
</comment>
<gene>
    <name evidence="9" type="ORF">U14_02120</name>
</gene>
<keyword evidence="10" id="KW-1185">Reference proteome</keyword>
<sequence length="139" mass="16206">MKHRYLLDTNIISEPIRLMPNVKVLERIQQHRYEIATASVVWHELLFGCQRLPDSRKRQRLETYLYDVVERTIPILPYVKIAAEWHAQERARLSFRGLSPAFIDGQIAAIAKINGLIIVTANVADFENFDGITIENWFE</sequence>
<dbReference type="HOGENOM" id="CLU_118482_5_1_0"/>
<dbReference type="GO" id="GO:0016787">
    <property type="term" value="F:hydrolase activity"/>
    <property type="evidence" value="ECO:0007669"/>
    <property type="project" value="UniProtKB-KW"/>
</dbReference>
<dbReference type="GO" id="GO:0004518">
    <property type="term" value="F:nuclease activity"/>
    <property type="evidence" value="ECO:0007669"/>
    <property type="project" value="UniProtKB-KW"/>
</dbReference>
<proteinExistence type="inferred from homology"/>
<evidence type="ECO:0000259" key="8">
    <source>
        <dbReference type="Pfam" id="PF01850"/>
    </source>
</evidence>
<feature type="domain" description="PIN" evidence="8">
    <location>
        <begin position="5"/>
        <end position="128"/>
    </location>
</feature>
<protein>
    <recommendedName>
        <fullName evidence="8">PIN domain-containing protein</fullName>
    </recommendedName>
</protein>
<dbReference type="Gene3D" id="3.40.50.1010">
    <property type="entry name" value="5'-nuclease"/>
    <property type="match status" value="1"/>
</dbReference>
<dbReference type="PANTHER" id="PTHR33653:SF1">
    <property type="entry name" value="RIBONUCLEASE VAPC2"/>
    <property type="match status" value="1"/>
</dbReference>
<dbReference type="SUPFAM" id="SSF88723">
    <property type="entry name" value="PIN domain-like"/>
    <property type="match status" value="1"/>
</dbReference>
<evidence type="ECO:0000313" key="10">
    <source>
        <dbReference type="Proteomes" id="UP000030700"/>
    </source>
</evidence>
<evidence type="ECO:0000256" key="2">
    <source>
        <dbReference type="ARBA" id="ARBA00022649"/>
    </source>
</evidence>
<dbReference type="Pfam" id="PF01850">
    <property type="entry name" value="PIN"/>
    <property type="match status" value="1"/>
</dbReference>
<keyword evidence="6" id="KW-0460">Magnesium</keyword>
<keyword evidence="2" id="KW-1277">Toxin-antitoxin system</keyword>
<dbReference type="InterPro" id="IPR050556">
    <property type="entry name" value="Type_II_TA_system_RNase"/>
</dbReference>
<dbReference type="Proteomes" id="UP000030700">
    <property type="component" value="Unassembled WGS sequence"/>
</dbReference>
<evidence type="ECO:0000256" key="6">
    <source>
        <dbReference type="ARBA" id="ARBA00022842"/>
    </source>
</evidence>
<evidence type="ECO:0000256" key="3">
    <source>
        <dbReference type="ARBA" id="ARBA00022722"/>
    </source>
</evidence>
<dbReference type="InterPro" id="IPR029060">
    <property type="entry name" value="PIN-like_dom_sf"/>
</dbReference>
<dbReference type="GO" id="GO:0046872">
    <property type="term" value="F:metal ion binding"/>
    <property type="evidence" value="ECO:0007669"/>
    <property type="project" value="UniProtKB-KW"/>
</dbReference>
<dbReference type="CDD" id="cd18747">
    <property type="entry name" value="PIN_VapC4-5_FitB-like"/>
    <property type="match status" value="1"/>
</dbReference>
<dbReference type="STRING" id="1499966.U14_02120"/>
<keyword evidence="3" id="KW-0540">Nuclease</keyword>
<evidence type="ECO:0000313" key="9">
    <source>
        <dbReference type="EMBL" id="GAK50879.1"/>
    </source>
</evidence>
<name>A0A0S6VXV4_9BACT</name>
<dbReference type="AlphaFoldDB" id="A0A0S6VXV4"/>
<dbReference type="EMBL" id="DF820456">
    <property type="protein sequence ID" value="GAK50879.1"/>
    <property type="molecule type" value="Genomic_DNA"/>
</dbReference>
<evidence type="ECO:0000256" key="5">
    <source>
        <dbReference type="ARBA" id="ARBA00022801"/>
    </source>
</evidence>
<dbReference type="InterPro" id="IPR002716">
    <property type="entry name" value="PIN_dom"/>
</dbReference>
<reference evidence="9" key="1">
    <citation type="journal article" date="2015" name="PeerJ">
        <title>First genomic representation of candidate bacterial phylum KSB3 points to enhanced environmental sensing as a trigger of wastewater bulking.</title>
        <authorList>
            <person name="Sekiguchi Y."/>
            <person name="Ohashi A."/>
            <person name="Parks D.H."/>
            <person name="Yamauchi T."/>
            <person name="Tyson G.W."/>
            <person name="Hugenholtz P."/>
        </authorList>
    </citation>
    <scope>NUCLEOTIDE SEQUENCE [LARGE SCALE GENOMIC DNA]</scope>
</reference>
<keyword evidence="4" id="KW-0479">Metal-binding</keyword>
<accession>A0A0S6VXV4</accession>
<evidence type="ECO:0000256" key="1">
    <source>
        <dbReference type="ARBA" id="ARBA00001946"/>
    </source>
</evidence>
<organism evidence="9">
    <name type="scientific">Candidatus Moduliflexus flocculans</name>
    <dbReference type="NCBI Taxonomy" id="1499966"/>
    <lineage>
        <taxon>Bacteria</taxon>
        <taxon>Candidatus Moduliflexota</taxon>
        <taxon>Candidatus Moduliflexia</taxon>
        <taxon>Candidatus Moduliflexales</taxon>
        <taxon>Candidatus Moduliflexaceae</taxon>
    </lineage>
</organism>
<comment type="similarity">
    <text evidence="7">Belongs to the PINc/VapC protein family.</text>
</comment>
<dbReference type="PANTHER" id="PTHR33653">
    <property type="entry name" value="RIBONUCLEASE VAPC2"/>
    <property type="match status" value="1"/>
</dbReference>
<evidence type="ECO:0000256" key="4">
    <source>
        <dbReference type="ARBA" id="ARBA00022723"/>
    </source>
</evidence>
<keyword evidence="5" id="KW-0378">Hydrolase</keyword>
<evidence type="ECO:0000256" key="7">
    <source>
        <dbReference type="ARBA" id="ARBA00038093"/>
    </source>
</evidence>